<name>A0A433BAB0_9FUNG</name>
<sequence>MHVLRTPESRLDNLPDFPYQPRYVNYGDIRVAYIDEQSTLRSAGGSEQTEVFLCLHGEPTWYVCSLCCPSMRLDIP</sequence>
<dbReference type="Proteomes" id="UP000268093">
    <property type="component" value="Unassembled WGS sequence"/>
</dbReference>
<dbReference type="AlphaFoldDB" id="A0A433BAB0"/>
<gene>
    <name evidence="1" type="ORF">BC936DRAFT_139254</name>
</gene>
<protein>
    <submittedName>
        <fullName evidence="1">Uncharacterized protein</fullName>
    </submittedName>
</protein>
<dbReference type="Gene3D" id="3.40.50.1820">
    <property type="entry name" value="alpha/beta hydrolase"/>
    <property type="match status" value="1"/>
</dbReference>
<organism evidence="1 2">
    <name type="scientific">Jimgerdemannia flammicorona</name>
    <dbReference type="NCBI Taxonomy" id="994334"/>
    <lineage>
        <taxon>Eukaryota</taxon>
        <taxon>Fungi</taxon>
        <taxon>Fungi incertae sedis</taxon>
        <taxon>Mucoromycota</taxon>
        <taxon>Mucoromycotina</taxon>
        <taxon>Endogonomycetes</taxon>
        <taxon>Endogonales</taxon>
        <taxon>Endogonaceae</taxon>
        <taxon>Jimgerdemannia</taxon>
    </lineage>
</organism>
<comment type="caution">
    <text evidence="1">The sequence shown here is derived from an EMBL/GenBank/DDBJ whole genome shotgun (WGS) entry which is preliminary data.</text>
</comment>
<dbReference type="EMBL" id="RBNI01014569">
    <property type="protein sequence ID" value="RUP20309.1"/>
    <property type="molecule type" value="Genomic_DNA"/>
</dbReference>
<proteinExistence type="predicted"/>
<evidence type="ECO:0000313" key="2">
    <source>
        <dbReference type="Proteomes" id="UP000268093"/>
    </source>
</evidence>
<keyword evidence="2" id="KW-1185">Reference proteome</keyword>
<evidence type="ECO:0000313" key="1">
    <source>
        <dbReference type="EMBL" id="RUP20309.1"/>
    </source>
</evidence>
<dbReference type="OrthoDB" id="284184at2759"/>
<reference evidence="1 2" key="1">
    <citation type="journal article" date="2018" name="New Phytol.">
        <title>Phylogenomics of Endogonaceae and evolution of mycorrhizas within Mucoromycota.</title>
        <authorList>
            <person name="Chang Y."/>
            <person name="Desiro A."/>
            <person name="Na H."/>
            <person name="Sandor L."/>
            <person name="Lipzen A."/>
            <person name="Clum A."/>
            <person name="Barry K."/>
            <person name="Grigoriev I.V."/>
            <person name="Martin F.M."/>
            <person name="Stajich J.E."/>
            <person name="Smith M.E."/>
            <person name="Bonito G."/>
            <person name="Spatafora J.W."/>
        </authorList>
    </citation>
    <scope>NUCLEOTIDE SEQUENCE [LARGE SCALE GENOMIC DNA]</scope>
    <source>
        <strain evidence="1 2">GMNB39</strain>
    </source>
</reference>
<dbReference type="InterPro" id="IPR029058">
    <property type="entry name" value="AB_hydrolase_fold"/>
</dbReference>
<accession>A0A433BAB0</accession>